<dbReference type="PROSITE" id="PS00018">
    <property type="entry name" value="EF_HAND_1"/>
    <property type="match status" value="1"/>
</dbReference>
<dbReference type="AlphaFoldDB" id="A0A323VEN9"/>
<evidence type="ECO:0000256" key="1">
    <source>
        <dbReference type="SAM" id="MobiDB-lite"/>
    </source>
</evidence>
<evidence type="ECO:0000313" key="4">
    <source>
        <dbReference type="Proteomes" id="UP000247602"/>
    </source>
</evidence>
<keyword evidence="4" id="KW-1185">Reference proteome</keyword>
<organism evidence="3 4">
    <name type="scientific">Modestobacter versicolor</name>
    <dbReference type="NCBI Taxonomy" id="429133"/>
    <lineage>
        <taxon>Bacteria</taxon>
        <taxon>Bacillati</taxon>
        <taxon>Actinomycetota</taxon>
        <taxon>Actinomycetes</taxon>
        <taxon>Geodermatophilales</taxon>
        <taxon>Geodermatophilaceae</taxon>
        <taxon>Modestobacter</taxon>
    </lineage>
</organism>
<feature type="chain" id="PRO_5016418538" evidence="2">
    <location>
        <begin position="28"/>
        <end position="100"/>
    </location>
</feature>
<feature type="compositionally biased region" description="Basic and acidic residues" evidence="1">
    <location>
        <begin position="65"/>
        <end position="74"/>
    </location>
</feature>
<keyword evidence="2" id="KW-0732">Signal</keyword>
<feature type="region of interest" description="Disordered" evidence="1">
    <location>
        <begin position="65"/>
        <end position="100"/>
    </location>
</feature>
<dbReference type="InterPro" id="IPR018247">
    <property type="entry name" value="EF_Hand_1_Ca_BS"/>
</dbReference>
<dbReference type="EMBL" id="QKNV01000673">
    <property type="protein sequence ID" value="PZA18768.1"/>
    <property type="molecule type" value="Genomic_DNA"/>
</dbReference>
<gene>
    <name evidence="3" type="ORF">DMO24_24335</name>
</gene>
<comment type="caution">
    <text evidence="3">The sequence shown here is derived from an EMBL/GenBank/DDBJ whole genome shotgun (WGS) entry which is preliminary data.</text>
</comment>
<name>A0A323VEN9_9ACTN</name>
<sequence length="100" mass="9406">MRRPAAAVAAGVLGAALLAGGAPPAAAAEQAVTGAVLRWGVSAEAGNAGASPGTVNALAAGRVGDGDGNGRIDEPEWSASAGAVAVEQQRADGTSAPATF</sequence>
<proteinExistence type="predicted"/>
<accession>A0A323VEN9</accession>
<feature type="signal peptide" evidence="2">
    <location>
        <begin position="1"/>
        <end position="27"/>
    </location>
</feature>
<dbReference type="Proteomes" id="UP000247602">
    <property type="component" value="Unassembled WGS sequence"/>
</dbReference>
<dbReference type="RefSeq" id="WP_220036178.1">
    <property type="nucleotide sequence ID" value="NZ_QKNV01000673.1"/>
</dbReference>
<feature type="non-terminal residue" evidence="3">
    <location>
        <position position="100"/>
    </location>
</feature>
<reference evidence="3 4" key="1">
    <citation type="submission" date="2018-06" db="EMBL/GenBank/DDBJ databases">
        <title>Draft genome sequence of Modestobacter versicolor CP153-2.</title>
        <authorList>
            <person name="Gundlapally S.R."/>
        </authorList>
    </citation>
    <scope>NUCLEOTIDE SEQUENCE [LARGE SCALE GENOMIC DNA]</scope>
    <source>
        <strain evidence="3 4">CP153-2</strain>
    </source>
</reference>
<evidence type="ECO:0000313" key="3">
    <source>
        <dbReference type="EMBL" id="PZA18768.1"/>
    </source>
</evidence>
<protein>
    <submittedName>
        <fullName evidence="3">Uncharacterized protein</fullName>
    </submittedName>
</protein>
<evidence type="ECO:0000256" key="2">
    <source>
        <dbReference type="SAM" id="SignalP"/>
    </source>
</evidence>